<dbReference type="InterPro" id="IPR051680">
    <property type="entry name" value="ATP-dep_Glu-Cys_Ligase-2"/>
</dbReference>
<feature type="domain" description="Circularly permuted ATP-grasp type 2" evidence="2">
    <location>
        <begin position="89"/>
        <end position="475"/>
    </location>
</feature>
<evidence type="ECO:0000259" key="1">
    <source>
        <dbReference type="Pfam" id="PF04168"/>
    </source>
</evidence>
<evidence type="ECO:0000259" key="2">
    <source>
        <dbReference type="Pfam" id="PF14403"/>
    </source>
</evidence>
<dbReference type="Pfam" id="PF04168">
    <property type="entry name" value="Alpha-E"/>
    <property type="match status" value="1"/>
</dbReference>
<dbReference type="EMBL" id="JAYWLC010000004">
    <property type="protein sequence ID" value="MER5171441.1"/>
    <property type="molecule type" value="Genomic_DNA"/>
</dbReference>
<dbReference type="SUPFAM" id="SSF56059">
    <property type="entry name" value="Glutathione synthetase ATP-binding domain-like"/>
    <property type="match status" value="1"/>
</dbReference>
<dbReference type="InterPro" id="IPR025841">
    <property type="entry name" value="CP_ATPgrasp_2"/>
</dbReference>
<reference evidence="3 4" key="2">
    <citation type="submission" date="2024-06" db="EMBL/GenBank/DDBJ databases">
        <title>Thioclava kandeliae sp. nov. from a rhizosphere soil sample of Kandelia candel in a mangrove.</title>
        <authorList>
            <person name="Mu T."/>
        </authorList>
    </citation>
    <scope>NUCLEOTIDE SEQUENCE [LARGE SCALE GENOMIC DNA]</scope>
    <source>
        <strain evidence="3 4">CPCC 100088</strain>
    </source>
</reference>
<proteinExistence type="predicted"/>
<protein>
    <submittedName>
        <fullName evidence="3">Circularly permuted type 2 ATP-grasp protein</fullName>
    </submittedName>
</protein>
<accession>A0ABV1SFL8</accession>
<dbReference type="PANTHER" id="PTHR34595:SF2">
    <property type="entry name" value="BLR2978 PROTEIN"/>
    <property type="match status" value="1"/>
</dbReference>
<keyword evidence="4" id="KW-1185">Reference proteome</keyword>
<reference evidence="3 4" key="1">
    <citation type="submission" date="2024-01" db="EMBL/GenBank/DDBJ databases">
        <authorList>
            <person name="Deng Y."/>
            <person name="Su J."/>
        </authorList>
    </citation>
    <scope>NUCLEOTIDE SEQUENCE [LARGE SCALE GENOMIC DNA]</scope>
    <source>
        <strain evidence="3 4">CPCC 100088</strain>
    </source>
</reference>
<dbReference type="Gene3D" id="3.40.50.11290">
    <property type="match status" value="1"/>
</dbReference>
<dbReference type="PANTHER" id="PTHR34595">
    <property type="entry name" value="BLR5612 PROTEIN"/>
    <property type="match status" value="1"/>
</dbReference>
<sequence>MAEKKQHPASALLAGYRPVKGVADELFDAQGRMRPVWRRFIDRFVRLSPEEIEARFERADLYLRDAGVFYRQYSNDPLTERSWPLSHIPVILHDSEWDHICEGLTQRAELLEHVMADLYGSADLVAQGHLPAELIAGSKQFLRPMVGVKPKGGHYLHFLAFEIGRSPDGSWFVLGDRTQATSGAGFALENRMATGRAFPERFPRAYIHRLAGFFGAFLGASERLAEDRDQRQAIPAILTPGPSNEAYYEHTYIARYLGVPLLEGEDIVVEDGRAKVRTISGPQPLGSLWRRIDSDFADPIELDETSRIGTPGLMDAVRRGHLGMANALGSGIMEMRAMLAFLPRISEVMLGEPLKLPNIATWWCGAPEARSYVEANVKRMMIGSAYAVDLPFDLNATTALGGEFRGRAKGSVSQWLEEEGRALVGQEAVTLSTTPAWSRQGDGQARITPRPMTVRVFAARTEDGWRFLHGGYARIGQSEDPTALAMQRGGSVADVWVVSDRPVPQESLAAETTGRFQRSDQGILPARAADNLYWLGRYIERTEDAIRLLRAYHLRLAATGNAADPRLRLMRVYLSSVGYTFEKAIPDTLLGRFEMARSCAAKVRDRFSTDGWNALSDLLETARRLQGKTKNGDDAARAMSVFLRKITGFSGLVHENMYRFSAWHFLSFGRALERADATATLLELYAAPDAPEGGLDLAVEVCDSVITHQRRFRVETSRDTVLDLLALDGDNPRALAFLICRMENIARRMPNAMDHARPGPLMRRLMQLSTEFSCAEPRDMTPERLARLRRELGELSDLLTTAYLR</sequence>
<feature type="domain" description="DUF403" evidence="1">
    <location>
        <begin position="524"/>
        <end position="804"/>
    </location>
</feature>
<evidence type="ECO:0000313" key="3">
    <source>
        <dbReference type="EMBL" id="MER5171441.1"/>
    </source>
</evidence>
<dbReference type="Pfam" id="PF14403">
    <property type="entry name" value="CP_ATPgrasp_2"/>
    <property type="match status" value="1"/>
</dbReference>
<dbReference type="RefSeq" id="WP_350935788.1">
    <property type="nucleotide sequence ID" value="NZ_JAYWLC010000004.1"/>
</dbReference>
<dbReference type="Proteomes" id="UP001438953">
    <property type="component" value="Unassembled WGS sequence"/>
</dbReference>
<comment type="caution">
    <text evidence="3">The sequence shown here is derived from an EMBL/GenBank/DDBJ whole genome shotgun (WGS) entry which is preliminary data.</text>
</comment>
<dbReference type="InterPro" id="IPR007296">
    <property type="entry name" value="DUF403"/>
</dbReference>
<evidence type="ECO:0000313" key="4">
    <source>
        <dbReference type="Proteomes" id="UP001438953"/>
    </source>
</evidence>
<gene>
    <name evidence="3" type="ORF">VSX56_06590</name>
</gene>
<name>A0ABV1SFL8_9RHOB</name>
<organism evidence="3 4">
    <name type="scientific">Thioclava kandeliae</name>
    <dbReference type="NCBI Taxonomy" id="3070818"/>
    <lineage>
        <taxon>Bacteria</taxon>
        <taxon>Pseudomonadati</taxon>
        <taxon>Pseudomonadota</taxon>
        <taxon>Alphaproteobacteria</taxon>
        <taxon>Rhodobacterales</taxon>
        <taxon>Paracoccaceae</taxon>
        <taxon>Thioclava</taxon>
    </lineage>
</organism>